<dbReference type="AlphaFoldDB" id="A0A5C8PQL6"/>
<dbReference type="Proteomes" id="UP000321638">
    <property type="component" value="Unassembled WGS sequence"/>
</dbReference>
<dbReference type="Gene3D" id="3.30.1540.10">
    <property type="entry name" value="formyl-coa transferase, domain 3"/>
    <property type="match status" value="1"/>
</dbReference>
<evidence type="ECO:0000313" key="2">
    <source>
        <dbReference type="EMBL" id="TXL78107.1"/>
    </source>
</evidence>
<sequence>MLPLAGVRVIEFCQVAAGPFCGMLLADLGADVIKIEPPGGDMLRQWPPISNGYSENFASLNRNKRSIVLDLKNPEHKKQARALILSADVVVENNRPGVMGRLGLGYAALKDEKPGLIYCSISAFGQTGPRSGEGGFDVTVQAVSGIMSVTGEPDGAPVKCGVPVSDFTAGLYGAFAIAAKLRVVQNGGPGGHIDVSMLGASLGIAALQTSEFFGTGRDPRKLGSAHPRNAPYQAFKAQDGYFVIAAGNDRLWQAVTEVVARPDLLADARFTTTLLRAQNQVALKDILEHVFATQPVDHWIAAFEAAGVPHGRINSYAQVLADPQVAHMGWVQPITLPSGVKTQTFGFPVRFDGETLPVRHEPPALGGDTQAVLGALASKAAE</sequence>
<dbReference type="Gene3D" id="3.40.50.10540">
    <property type="entry name" value="Crotonobetainyl-coa:carnitine coa-transferase, domain 1"/>
    <property type="match status" value="1"/>
</dbReference>
<dbReference type="RefSeq" id="WP_147846375.1">
    <property type="nucleotide sequence ID" value="NZ_VDUZ01000007.1"/>
</dbReference>
<name>A0A5C8PQL6_9HYPH</name>
<dbReference type="InterPro" id="IPR023606">
    <property type="entry name" value="CoA-Trfase_III_dom_1_sf"/>
</dbReference>
<dbReference type="PANTHER" id="PTHR48207">
    <property type="entry name" value="SUCCINATE--HYDROXYMETHYLGLUTARATE COA-TRANSFERASE"/>
    <property type="match status" value="1"/>
</dbReference>
<dbReference type="PANTHER" id="PTHR48207:SF3">
    <property type="entry name" value="SUCCINATE--HYDROXYMETHYLGLUTARATE COA-TRANSFERASE"/>
    <property type="match status" value="1"/>
</dbReference>
<protein>
    <submittedName>
        <fullName evidence="2">CoA transferase</fullName>
    </submittedName>
</protein>
<dbReference type="InterPro" id="IPR044855">
    <property type="entry name" value="CoA-Trfase_III_dom3_sf"/>
</dbReference>
<proteinExistence type="predicted"/>
<comment type="caution">
    <text evidence="2">The sequence shown here is derived from an EMBL/GenBank/DDBJ whole genome shotgun (WGS) entry which is preliminary data.</text>
</comment>
<reference evidence="2 3" key="1">
    <citation type="submission" date="2019-06" db="EMBL/GenBank/DDBJ databases">
        <title>New taxonomy in bacterial strain CC-CFT640, isolated from vineyard.</title>
        <authorList>
            <person name="Lin S.-Y."/>
            <person name="Tsai C.-F."/>
            <person name="Young C.-C."/>
        </authorList>
    </citation>
    <scope>NUCLEOTIDE SEQUENCE [LARGE SCALE GENOMIC DNA]</scope>
    <source>
        <strain evidence="2 3">CC-CFT640</strain>
    </source>
</reference>
<keyword evidence="1 2" id="KW-0808">Transferase</keyword>
<dbReference type="SUPFAM" id="SSF89796">
    <property type="entry name" value="CoA-transferase family III (CaiB/BaiF)"/>
    <property type="match status" value="1"/>
</dbReference>
<dbReference type="Pfam" id="PF02515">
    <property type="entry name" value="CoA_transf_3"/>
    <property type="match status" value="1"/>
</dbReference>
<organism evidence="2 3">
    <name type="scientific">Vineibacter terrae</name>
    <dbReference type="NCBI Taxonomy" id="2586908"/>
    <lineage>
        <taxon>Bacteria</taxon>
        <taxon>Pseudomonadati</taxon>
        <taxon>Pseudomonadota</taxon>
        <taxon>Alphaproteobacteria</taxon>
        <taxon>Hyphomicrobiales</taxon>
        <taxon>Vineibacter</taxon>
    </lineage>
</organism>
<dbReference type="InterPro" id="IPR003673">
    <property type="entry name" value="CoA-Trfase_fam_III"/>
</dbReference>
<dbReference type="InterPro" id="IPR050483">
    <property type="entry name" value="CoA-transferase_III_domain"/>
</dbReference>
<dbReference type="GO" id="GO:0008410">
    <property type="term" value="F:CoA-transferase activity"/>
    <property type="evidence" value="ECO:0007669"/>
    <property type="project" value="TreeGrafter"/>
</dbReference>
<dbReference type="EMBL" id="VDUZ01000007">
    <property type="protein sequence ID" value="TXL78107.1"/>
    <property type="molecule type" value="Genomic_DNA"/>
</dbReference>
<accession>A0A5C8PQL6</accession>
<dbReference type="OrthoDB" id="9781472at2"/>
<evidence type="ECO:0000256" key="1">
    <source>
        <dbReference type="ARBA" id="ARBA00022679"/>
    </source>
</evidence>
<gene>
    <name evidence="2" type="ORF">FHP25_07845</name>
</gene>
<evidence type="ECO:0000313" key="3">
    <source>
        <dbReference type="Proteomes" id="UP000321638"/>
    </source>
</evidence>
<keyword evidence="3" id="KW-1185">Reference proteome</keyword>